<reference evidence="2 3" key="1">
    <citation type="journal article" date="2014" name="Genome Announc.">
        <title>Draft Genome Sequence of Advenella kashmirensis Strain W13003, a Polycyclic Aromatic Hydrocarbon-Degrading Bacterium.</title>
        <authorList>
            <person name="Wang X."/>
            <person name="Jin D."/>
            <person name="Zhou L."/>
            <person name="Wu L."/>
            <person name="An W."/>
            <person name="Zhao L."/>
        </authorList>
    </citation>
    <scope>NUCLEOTIDE SEQUENCE [LARGE SCALE GENOMIC DNA]</scope>
    <source>
        <strain evidence="2 3">W13003</strain>
    </source>
</reference>
<dbReference type="Proteomes" id="UP000018733">
    <property type="component" value="Unassembled WGS sequence"/>
</dbReference>
<sequence>MGSDKINSTASSGIEPARLEPTGYVNFGLTGQQWQVLRDKFLLIPAFERDKQFSAPLTQLLDPGFCTTFLDELAVPLGAPNAKITASLLSKRLAFLFTAGPLVAMTLFNQALDLSVENVILEFRHDQMWQSRLPLLRLQTEPFNIVQQPQDRDAWRERMLHRLFAGNLSIVWDALRASSGVSSNVLWENLAVRIFSLYERRMHTLATTDIERARIEDDFDYIVRRAPGEIFGLSRNPLTRFHLPFTPQAGKPVRFRRTCCFYFRATRPPEYCTVCPLLRSKEK</sequence>
<dbReference type="STRING" id="1424334.W822_06600"/>
<dbReference type="EMBL" id="AYXT01000009">
    <property type="protein sequence ID" value="ETF02526.1"/>
    <property type="molecule type" value="Genomic_DNA"/>
</dbReference>
<dbReference type="PATRIC" id="fig|1424334.3.peg.1317"/>
<accession>V8QRF0</accession>
<organism evidence="2 3">
    <name type="scientific">Advenella kashmirensis W13003</name>
    <dbReference type="NCBI Taxonomy" id="1424334"/>
    <lineage>
        <taxon>Bacteria</taxon>
        <taxon>Pseudomonadati</taxon>
        <taxon>Pseudomonadota</taxon>
        <taxon>Betaproteobacteria</taxon>
        <taxon>Burkholderiales</taxon>
        <taxon>Alcaligenaceae</taxon>
    </lineage>
</organism>
<dbReference type="RefSeq" id="WP_024004304.1">
    <property type="nucleotide sequence ID" value="NZ_KI650979.1"/>
</dbReference>
<feature type="domain" description="Aerobactin siderophore biosynthesis IucA/IucC-like C-terminal" evidence="1">
    <location>
        <begin position="89"/>
        <end position="207"/>
    </location>
</feature>
<evidence type="ECO:0000313" key="3">
    <source>
        <dbReference type="Proteomes" id="UP000018733"/>
    </source>
</evidence>
<gene>
    <name evidence="2" type="ORF">W822_06600</name>
</gene>
<keyword evidence="3" id="KW-1185">Reference proteome</keyword>
<dbReference type="InterPro" id="IPR022770">
    <property type="entry name" value="IucA/IucC-like_C"/>
</dbReference>
<comment type="caution">
    <text evidence="2">The sequence shown here is derived from an EMBL/GenBank/DDBJ whole genome shotgun (WGS) entry which is preliminary data.</text>
</comment>
<dbReference type="Pfam" id="PF06276">
    <property type="entry name" value="FhuF"/>
    <property type="match status" value="1"/>
</dbReference>
<evidence type="ECO:0000259" key="1">
    <source>
        <dbReference type="Pfam" id="PF06276"/>
    </source>
</evidence>
<evidence type="ECO:0000313" key="2">
    <source>
        <dbReference type="EMBL" id="ETF02526.1"/>
    </source>
</evidence>
<dbReference type="eggNOG" id="COG4114">
    <property type="taxonomic scope" value="Bacteria"/>
</dbReference>
<name>V8QRF0_9BURK</name>
<dbReference type="OrthoDB" id="5870636at2"/>
<dbReference type="AlphaFoldDB" id="V8QRF0"/>
<dbReference type="GO" id="GO:0003824">
    <property type="term" value="F:catalytic activity"/>
    <property type="evidence" value="ECO:0007669"/>
    <property type="project" value="UniProtKB-ARBA"/>
</dbReference>
<dbReference type="HOGENOM" id="CLU_069996_1_0_4"/>
<protein>
    <recommendedName>
        <fullName evidence="1">Aerobactin siderophore biosynthesis IucA/IucC-like C-terminal domain-containing protein</fullName>
    </recommendedName>
</protein>
<proteinExistence type="predicted"/>